<gene>
    <name evidence="6" type="ORF">RF11_00355</name>
</gene>
<evidence type="ECO:0008006" key="8">
    <source>
        <dbReference type="Google" id="ProtNLM"/>
    </source>
</evidence>
<evidence type="ECO:0000256" key="2">
    <source>
        <dbReference type="ARBA" id="ARBA00009814"/>
    </source>
</evidence>
<evidence type="ECO:0000313" key="6">
    <source>
        <dbReference type="EMBL" id="KII65228.1"/>
    </source>
</evidence>
<dbReference type="AlphaFoldDB" id="A0A0C2J7Z8"/>
<sequence length="175" mass="19970">MTQSEYFIAGSVSVSQMEPLLRNIRAIYGTRCEEQFDEKITVFHQGQALLHLSKYKVSVRSPLILKCYGAVEYVRSAGISVMLRSVTTCHVSYNATETLSDLGFEISHTFGRYGSIFWHPDVKVIVSRLKDCKEEKLCDYAFVKIYTEGDMLVEGIPKKFQRIAERIKVCKFYGG</sequence>
<dbReference type="PANTHER" id="PTHR13321:SF2">
    <property type="entry name" value="MEDIATOR OF RNA POLYMERASE II TRANSCRIPTION SUBUNIT 18"/>
    <property type="match status" value="1"/>
</dbReference>
<keyword evidence="5" id="KW-0539">Nucleus</keyword>
<dbReference type="PANTHER" id="PTHR13321">
    <property type="entry name" value="MEDIATOR OF RNA POLYMERASE II TRANSCRIPTION, SUBUNIT 18"/>
    <property type="match status" value="1"/>
</dbReference>
<organism evidence="6 7">
    <name type="scientific">Thelohanellus kitauei</name>
    <name type="common">Myxosporean</name>
    <dbReference type="NCBI Taxonomy" id="669202"/>
    <lineage>
        <taxon>Eukaryota</taxon>
        <taxon>Metazoa</taxon>
        <taxon>Cnidaria</taxon>
        <taxon>Myxozoa</taxon>
        <taxon>Myxosporea</taxon>
        <taxon>Bivalvulida</taxon>
        <taxon>Platysporina</taxon>
        <taxon>Myxobolidae</taxon>
        <taxon>Thelohanellus</taxon>
    </lineage>
</organism>
<comment type="caution">
    <text evidence="6">The sequence shown here is derived from an EMBL/GenBank/DDBJ whole genome shotgun (WGS) entry which is preliminary data.</text>
</comment>
<dbReference type="Proteomes" id="UP000031668">
    <property type="component" value="Unassembled WGS sequence"/>
</dbReference>
<evidence type="ECO:0000256" key="5">
    <source>
        <dbReference type="ARBA" id="ARBA00023242"/>
    </source>
</evidence>
<name>A0A0C2J7Z8_THEKT</name>
<accession>A0A0C2J7Z8</accession>
<protein>
    <recommendedName>
        <fullName evidence="8">Mediator of RNA polymerase II transcription subunit 18</fullName>
    </recommendedName>
</protein>
<dbReference type="GO" id="GO:0016592">
    <property type="term" value="C:mediator complex"/>
    <property type="evidence" value="ECO:0007669"/>
    <property type="project" value="InterPro"/>
</dbReference>
<dbReference type="InterPro" id="IPR019095">
    <property type="entry name" value="Mediator_Med18"/>
</dbReference>
<keyword evidence="4" id="KW-0804">Transcription</keyword>
<dbReference type="GO" id="GO:0006369">
    <property type="term" value="P:termination of RNA polymerase II transcription"/>
    <property type="evidence" value="ECO:0007669"/>
    <property type="project" value="TreeGrafter"/>
</dbReference>
<reference evidence="6 7" key="1">
    <citation type="journal article" date="2014" name="Genome Biol. Evol.">
        <title>The genome of the myxosporean Thelohanellus kitauei shows adaptations to nutrient acquisition within its fish host.</title>
        <authorList>
            <person name="Yang Y."/>
            <person name="Xiong J."/>
            <person name="Zhou Z."/>
            <person name="Huo F."/>
            <person name="Miao W."/>
            <person name="Ran C."/>
            <person name="Liu Y."/>
            <person name="Zhang J."/>
            <person name="Feng J."/>
            <person name="Wang M."/>
            <person name="Wang M."/>
            <person name="Wang L."/>
            <person name="Yao B."/>
        </authorList>
    </citation>
    <scope>NUCLEOTIDE SEQUENCE [LARGE SCALE GENOMIC DNA]</scope>
    <source>
        <strain evidence="6">Wuqing</strain>
    </source>
</reference>
<dbReference type="GO" id="GO:0006357">
    <property type="term" value="P:regulation of transcription by RNA polymerase II"/>
    <property type="evidence" value="ECO:0007669"/>
    <property type="project" value="InterPro"/>
</dbReference>
<dbReference type="EMBL" id="JWZT01003938">
    <property type="protein sequence ID" value="KII65228.1"/>
    <property type="molecule type" value="Genomic_DNA"/>
</dbReference>
<dbReference type="GO" id="GO:0070847">
    <property type="term" value="C:core mediator complex"/>
    <property type="evidence" value="ECO:0007669"/>
    <property type="project" value="TreeGrafter"/>
</dbReference>
<comment type="similarity">
    <text evidence="2">Belongs to the Mediator complex subunit 18 family.</text>
</comment>
<evidence type="ECO:0000256" key="1">
    <source>
        <dbReference type="ARBA" id="ARBA00004123"/>
    </source>
</evidence>
<evidence type="ECO:0000256" key="3">
    <source>
        <dbReference type="ARBA" id="ARBA00023015"/>
    </source>
</evidence>
<keyword evidence="7" id="KW-1185">Reference proteome</keyword>
<dbReference type="GO" id="GO:0003712">
    <property type="term" value="F:transcription coregulator activity"/>
    <property type="evidence" value="ECO:0007669"/>
    <property type="project" value="InterPro"/>
</dbReference>
<proteinExistence type="inferred from homology"/>
<evidence type="ECO:0000313" key="7">
    <source>
        <dbReference type="Proteomes" id="UP000031668"/>
    </source>
</evidence>
<keyword evidence="3" id="KW-0805">Transcription regulation</keyword>
<comment type="subcellular location">
    <subcellularLocation>
        <location evidence="1">Nucleus</location>
    </subcellularLocation>
</comment>
<evidence type="ECO:0000256" key="4">
    <source>
        <dbReference type="ARBA" id="ARBA00023163"/>
    </source>
</evidence>